<dbReference type="InterPro" id="IPR008889">
    <property type="entry name" value="VQ"/>
</dbReference>
<organism evidence="3 4">
    <name type="scientific">Rehmannia glutinosa</name>
    <name type="common">Chinese foxglove</name>
    <dbReference type="NCBI Taxonomy" id="99300"/>
    <lineage>
        <taxon>Eukaryota</taxon>
        <taxon>Viridiplantae</taxon>
        <taxon>Streptophyta</taxon>
        <taxon>Embryophyta</taxon>
        <taxon>Tracheophyta</taxon>
        <taxon>Spermatophyta</taxon>
        <taxon>Magnoliopsida</taxon>
        <taxon>eudicotyledons</taxon>
        <taxon>Gunneridae</taxon>
        <taxon>Pentapetalae</taxon>
        <taxon>asterids</taxon>
        <taxon>lamiids</taxon>
        <taxon>Lamiales</taxon>
        <taxon>Orobanchaceae</taxon>
        <taxon>Rehmannieae</taxon>
        <taxon>Rehmannia</taxon>
    </lineage>
</organism>
<proteinExistence type="predicted"/>
<name>A0ABR0W3P8_REHGL</name>
<keyword evidence="4" id="KW-1185">Reference proteome</keyword>
<dbReference type="Pfam" id="PF05678">
    <property type="entry name" value="VQ"/>
    <property type="match status" value="1"/>
</dbReference>
<sequence>MVAAIEIFQTAFLALCLNRLSDLVNSVFSMSNRGVYPPKNISRGLHLEFRKKLKLYNRIHISTGPEARQITGPATPSQLKNFTLYQHLQEIHHDNVHVSTTAHCCRWTPCPRPSAIHGVAVEQLGAPYRALRAFVLFFSLKRLNWDPPHFFKIFPSVILHHLYSRGPKIYSHPLQRNKLTPLQYSLWMDSQGEDQIWKGVKVTLDDYAARIEITWERRNPVKFNPLMKISKHEKRQELNSLIKILRPKVYITNTSNFKTLVQQLTGNGNYSPLSSPPPSTSVSQSPPSLLRDQQIRIMLMIKKTASVTYYCSMIRFVFQHPIEAHHQI</sequence>
<accession>A0ABR0W3P8</accession>
<dbReference type="EMBL" id="JABTTQ020000013">
    <property type="protein sequence ID" value="KAK6142281.1"/>
    <property type="molecule type" value="Genomic_DNA"/>
</dbReference>
<dbReference type="PANTHER" id="PTHR13228">
    <property type="entry name" value="CONSERVED OLIGOMERIC GOLGI COMPLEX COMPONENT 5"/>
    <property type="match status" value="1"/>
</dbReference>
<feature type="region of interest" description="Disordered" evidence="1">
    <location>
        <begin position="268"/>
        <end position="287"/>
    </location>
</feature>
<protein>
    <recommendedName>
        <fullName evidence="2">VQ domain-containing protein</fullName>
    </recommendedName>
</protein>
<dbReference type="PANTHER" id="PTHR13228:SF3">
    <property type="entry name" value="CONSERVED OLIGOMERIC GOLGI COMPLEX SUBUNIT 5"/>
    <property type="match status" value="1"/>
</dbReference>
<reference evidence="3 4" key="1">
    <citation type="journal article" date="2021" name="Comput. Struct. Biotechnol. J.">
        <title>De novo genome assembly of the potent medicinal plant Rehmannia glutinosa using nanopore technology.</title>
        <authorList>
            <person name="Ma L."/>
            <person name="Dong C."/>
            <person name="Song C."/>
            <person name="Wang X."/>
            <person name="Zheng X."/>
            <person name="Niu Y."/>
            <person name="Chen S."/>
            <person name="Feng W."/>
        </authorList>
    </citation>
    <scope>NUCLEOTIDE SEQUENCE [LARGE SCALE GENOMIC DNA]</scope>
    <source>
        <strain evidence="3">DH-2019</strain>
    </source>
</reference>
<feature type="domain" description="VQ" evidence="2">
    <location>
        <begin position="247"/>
        <end position="266"/>
    </location>
</feature>
<comment type="caution">
    <text evidence="3">The sequence shown here is derived from an EMBL/GenBank/DDBJ whole genome shotgun (WGS) entry which is preliminary data.</text>
</comment>
<gene>
    <name evidence="3" type="ORF">DH2020_022629</name>
</gene>
<dbReference type="InterPro" id="IPR019465">
    <property type="entry name" value="Cog5"/>
</dbReference>
<evidence type="ECO:0000313" key="3">
    <source>
        <dbReference type="EMBL" id="KAK6142281.1"/>
    </source>
</evidence>
<evidence type="ECO:0000313" key="4">
    <source>
        <dbReference type="Proteomes" id="UP001318860"/>
    </source>
</evidence>
<evidence type="ECO:0000256" key="1">
    <source>
        <dbReference type="SAM" id="MobiDB-lite"/>
    </source>
</evidence>
<evidence type="ECO:0000259" key="2">
    <source>
        <dbReference type="Pfam" id="PF05678"/>
    </source>
</evidence>
<dbReference type="Proteomes" id="UP001318860">
    <property type="component" value="Unassembled WGS sequence"/>
</dbReference>